<gene>
    <name evidence="2" type="ORF">B7O98_08005</name>
</gene>
<dbReference type="InterPro" id="IPR027417">
    <property type="entry name" value="P-loop_NTPase"/>
</dbReference>
<dbReference type="Proteomes" id="UP000244093">
    <property type="component" value="Unassembled WGS sequence"/>
</dbReference>
<feature type="transmembrane region" description="Helical" evidence="1">
    <location>
        <begin position="77"/>
        <end position="97"/>
    </location>
</feature>
<reference evidence="2 3" key="1">
    <citation type="journal article" date="2018" name="Syst. Appl. Microbiol.">
        <title>A new symbiotic nanoarchaeote (Candidatus Nanoclepta minutus) and its host (Zestosphaera tikiterensis gen. nov., sp. nov.) from a New Zealand hot spring.</title>
        <authorList>
            <person name="St John E."/>
            <person name="Liu Y."/>
            <person name="Podar M."/>
            <person name="Stott M.B."/>
            <person name="Meneghin J."/>
            <person name="Chen Z."/>
            <person name="Lagutin K."/>
            <person name="Mitchell K."/>
            <person name="Reysenbach A.L."/>
        </authorList>
    </citation>
    <scope>NUCLEOTIDE SEQUENCE [LARGE SCALE GENOMIC DNA]</scope>
    <source>
        <strain evidence="2">NZ3</strain>
    </source>
</reference>
<dbReference type="EMBL" id="NBVN01000005">
    <property type="protein sequence ID" value="PUA31922.1"/>
    <property type="molecule type" value="Genomic_DNA"/>
</dbReference>
<keyword evidence="1" id="KW-1133">Transmembrane helix</keyword>
<protein>
    <recommendedName>
        <fullName evidence="4">Thymidylate kinase-like domain-containing protein</fullName>
    </recommendedName>
</protein>
<proteinExistence type="predicted"/>
<accession>A0A2R7Y4Z8</accession>
<organism evidence="2 3">
    <name type="scientific">Zestosphaera tikiterensis</name>
    <dbReference type="NCBI Taxonomy" id="1973259"/>
    <lineage>
        <taxon>Archaea</taxon>
        <taxon>Thermoproteota</taxon>
        <taxon>Thermoprotei</taxon>
        <taxon>Desulfurococcales</taxon>
        <taxon>Desulfurococcaceae</taxon>
        <taxon>Zestosphaera</taxon>
    </lineage>
</organism>
<dbReference type="AlphaFoldDB" id="A0A2R7Y4Z8"/>
<keyword evidence="1" id="KW-0472">Membrane</keyword>
<dbReference type="SUPFAM" id="SSF52540">
    <property type="entry name" value="P-loop containing nucleoside triphosphate hydrolases"/>
    <property type="match status" value="1"/>
</dbReference>
<evidence type="ECO:0000313" key="2">
    <source>
        <dbReference type="EMBL" id="PUA31922.1"/>
    </source>
</evidence>
<dbReference type="Gene3D" id="3.40.50.300">
    <property type="entry name" value="P-loop containing nucleotide triphosphate hydrolases"/>
    <property type="match status" value="1"/>
</dbReference>
<sequence length="207" mass="23931">MRGSLIVLGGPDGSGKTTLALLLSRYLSMKGLRVKIVWIRGTHTLSYILMVFLRRFKAFNEKGLHYYSFNVPPKLKGFWLIVELVSILPLIVLYYYIYRLVYDAIISERGLLDFAVWVLTGVKPKLTKTVTRLFLKVSIAWILHYETIYIRADKEKLFERKRNEAILINTMYPIYEILAKELGLPTIDTTAISPAEAFYSALQVFRI</sequence>
<evidence type="ECO:0000256" key="1">
    <source>
        <dbReference type="SAM" id="Phobius"/>
    </source>
</evidence>
<feature type="transmembrane region" description="Helical" evidence="1">
    <location>
        <begin position="36"/>
        <end position="56"/>
    </location>
</feature>
<evidence type="ECO:0000313" key="3">
    <source>
        <dbReference type="Proteomes" id="UP000244093"/>
    </source>
</evidence>
<comment type="caution">
    <text evidence="2">The sequence shown here is derived from an EMBL/GenBank/DDBJ whole genome shotgun (WGS) entry which is preliminary data.</text>
</comment>
<keyword evidence="1" id="KW-0812">Transmembrane</keyword>
<evidence type="ECO:0008006" key="4">
    <source>
        <dbReference type="Google" id="ProtNLM"/>
    </source>
</evidence>
<name>A0A2R7Y4Z8_9CREN</name>